<dbReference type="PROSITE" id="PS00107">
    <property type="entry name" value="PROTEIN_KINASE_ATP"/>
    <property type="match status" value="1"/>
</dbReference>
<dbReference type="GO" id="GO:0004674">
    <property type="term" value="F:protein serine/threonine kinase activity"/>
    <property type="evidence" value="ECO:0007669"/>
    <property type="project" value="UniProtKB-KW"/>
</dbReference>
<dbReference type="InterPro" id="IPR011009">
    <property type="entry name" value="Kinase-like_dom_sf"/>
</dbReference>
<comment type="catalytic activity">
    <reaction evidence="7">
        <text>L-threonyl-[protein] + ATP = O-phospho-L-threonyl-[protein] + ADP + H(+)</text>
        <dbReference type="Rhea" id="RHEA:46608"/>
        <dbReference type="Rhea" id="RHEA-COMP:11060"/>
        <dbReference type="Rhea" id="RHEA-COMP:11605"/>
        <dbReference type="ChEBI" id="CHEBI:15378"/>
        <dbReference type="ChEBI" id="CHEBI:30013"/>
        <dbReference type="ChEBI" id="CHEBI:30616"/>
        <dbReference type="ChEBI" id="CHEBI:61977"/>
        <dbReference type="ChEBI" id="CHEBI:456216"/>
        <dbReference type="EC" id="2.7.11.1"/>
    </reaction>
</comment>
<keyword evidence="3" id="KW-0808">Transferase</keyword>
<dbReference type="STRING" id="743788.S8EGN8"/>
<reference evidence="11 12" key="1">
    <citation type="journal article" date="2012" name="Science">
        <title>The Paleozoic origin of enzymatic lignin decomposition reconstructed from 31 fungal genomes.</title>
        <authorList>
            <person name="Floudas D."/>
            <person name="Binder M."/>
            <person name="Riley R."/>
            <person name="Barry K."/>
            <person name="Blanchette R.A."/>
            <person name="Henrissat B."/>
            <person name="Martinez A.T."/>
            <person name="Otillar R."/>
            <person name="Spatafora J.W."/>
            <person name="Yadav J.S."/>
            <person name="Aerts A."/>
            <person name="Benoit I."/>
            <person name="Boyd A."/>
            <person name="Carlson A."/>
            <person name="Copeland A."/>
            <person name="Coutinho P.M."/>
            <person name="de Vries R.P."/>
            <person name="Ferreira P."/>
            <person name="Findley K."/>
            <person name="Foster B."/>
            <person name="Gaskell J."/>
            <person name="Glotzer D."/>
            <person name="Gorecki P."/>
            <person name="Heitman J."/>
            <person name="Hesse C."/>
            <person name="Hori C."/>
            <person name="Igarashi K."/>
            <person name="Jurgens J.A."/>
            <person name="Kallen N."/>
            <person name="Kersten P."/>
            <person name="Kohler A."/>
            <person name="Kuees U."/>
            <person name="Kumar T.K.A."/>
            <person name="Kuo A."/>
            <person name="LaButti K."/>
            <person name="Larrondo L.F."/>
            <person name="Lindquist E."/>
            <person name="Ling A."/>
            <person name="Lombard V."/>
            <person name="Lucas S."/>
            <person name="Lundell T."/>
            <person name="Martin R."/>
            <person name="McLaughlin D.J."/>
            <person name="Morgenstern I."/>
            <person name="Morin E."/>
            <person name="Murat C."/>
            <person name="Nagy L.G."/>
            <person name="Nolan M."/>
            <person name="Ohm R.A."/>
            <person name="Patyshakuliyeva A."/>
            <person name="Rokas A."/>
            <person name="Ruiz-Duenas F.J."/>
            <person name="Sabat G."/>
            <person name="Salamov A."/>
            <person name="Samejima M."/>
            <person name="Schmutz J."/>
            <person name="Slot J.C."/>
            <person name="St John F."/>
            <person name="Stenlid J."/>
            <person name="Sun H."/>
            <person name="Sun S."/>
            <person name="Syed K."/>
            <person name="Tsang A."/>
            <person name="Wiebenga A."/>
            <person name="Young D."/>
            <person name="Pisabarro A."/>
            <person name="Eastwood D.C."/>
            <person name="Martin F."/>
            <person name="Cullen D."/>
            <person name="Grigoriev I.V."/>
            <person name="Hibbett D.S."/>
        </authorList>
    </citation>
    <scope>NUCLEOTIDE SEQUENCE</scope>
    <source>
        <strain evidence="12">FP-58527</strain>
    </source>
</reference>
<protein>
    <recommendedName>
        <fullName evidence="1">non-specific serine/threonine protein kinase</fullName>
        <ecNumber evidence="1">2.7.11.1</ecNumber>
    </recommendedName>
</protein>
<dbReference type="EC" id="2.7.11.1" evidence="1"/>
<evidence type="ECO:0000256" key="6">
    <source>
        <dbReference type="ARBA" id="ARBA00022840"/>
    </source>
</evidence>
<dbReference type="AlphaFoldDB" id="S8EGN8"/>
<dbReference type="GO" id="GO:0005524">
    <property type="term" value="F:ATP binding"/>
    <property type="evidence" value="ECO:0007669"/>
    <property type="project" value="UniProtKB-UniRule"/>
</dbReference>
<evidence type="ECO:0000256" key="1">
    <source>
        <dbReference type="ARBA" id="ARBA00012513"/>
    </source>
</evidence>
<dbReference type="InterPro" id="IPR000719">
    <property type="entry name" value="Prot_kinase_dom"/>
</dbReference>
<accession>S8EGN8</accession>
<evidence type="ECO:0000313" key="12">
    <source>
        <dbReference type="Proteomes" id="UP000015241"/>
    </source>
</evidence>
<dbReference type="PANTHER" id="PTHR47634">
    <property type="entry name" value="PROTEIN KINASE DOMAIN-CONTAINING PROTEIN-RELATED"/>
    <property type="match status" value="1"/>
</dbReference>
<evidence type="ECO:0000256" key="7">
    <source>
        <dbReference type="ARBA" id="ARBA00047899"/>
    </source>
</evidence>
<keyword evidence="4 9" id="KW-0547">Nucleotide-binding</keyword>
<dbReference type="EMBL" id="KE504136">
    <property type="protein sequence ID" value="EPT02379.1"/>
    <property type="molecule type" value="Genomic_DNA"/>
</dbReference>
<organism evidence="11 12">
    <name type="scientific">Fomitopsis schrenkii</name>
    <name type="common">Brown rot fungus</name>
    <dbReference type="NCBI Taxonomy" id="2126942"/>
    <lineage>
        <taxon>Eukaryota</taxon>
        <taxon>Fungi</taxon>
        <taxon>Dikarya</taxon>
        <taxon>Basidiomycota</taxon>
        <taxon>Agaricomycotina</taxon>
        <taxon>Agaricomycetes</taxon>
        <taxon>Polyporales</taxon>
        <taxon>Fomitopsis</taxon>
    </lineage>
</organism>
<evidence type="ECO:0000256" key="4">
    <source>
        <dbReference type="ARBA" id="ARBA00022741"/>
    </source>
</evidence>
<dbReference type="HOGENOM" id="CLU_000288_81_2_1"/>
<keyword evidence="2" id="KW-0723">Serine/threonine-protein kinase</keyword>
<dbReference type="eggNOG" id="KOG1290">
    <property type="taxonomic scope" value="Eukaryota"/>
</dbReference>
<evidence type="ECO:0000256" key="9">
    <source>
        <dbReference type="PROSITE-ProRule" id="PRU10141"/>
    </source>
</evidence>
<dbReference type="InParanoid" id="S8EGN8"/>
<evidence type="ECO:0000259" key="10">
    <source>
        <dbReference type="PROSITE" id="PS50011"/>
    </source>
</evidence>
<proteinExistence type="predicted"/>
<dbReference type="GO" id="GO:0000245">
    <property type="term" value="P:spliceosomal complex assembly"/>
    <property type="evidence" value="ECO:0007669"/>
    <property type="project" value="TreeGrafter"/>
</dbReference>
<keyword evidence="6 9" id="KW-0067">ATP-binding</keyword>
<dbReference type="InterPro" id="IPR051334">
    <property type="entry name" value="SRPK"/>
</dbReference>
<evidence type="ECO:0000256" key="2">
    <source>
        <dbReference type="ARBA" id="ARBA00022527"/>
    </source>
</evidence>
<dbReference type="SUPFAM" id="SSF56112">
    <property type="entry name" value="Protein kinase-like (PK-like)"/>
    <property type="match status" value="1"/>
</dbReference>
<dbReference type="Gene3D" id="3.30.200.20">
    <property type="entry name" value="Phosphorylase Kinase, domain 1"/>
    <property type="match status" value="1"/>
</dbReference>
<dbReference type="PANTHER" id="PTHR47634:SF9">
    <property type="entry name" value="PROTEIN KINASE DOMAIN-CONTAINING PROTEIN-RELATED"/>
    <property type="match status" value="1"/>
</dbReference>
<keyword evidence="12" id="KW-1185">Reference proteome</keyword>
<dbReference type="Gene3D" id="1.10.510.10">
    <property type="entry name" value="Transferase(Phosphotransferase) domain 1"/>
    <property type="match status" value="1"/>
</dbReference>
<dbReference type="Pfam" id="PF00069">
    <property type="entry name" value="Pkinase"/>
    <property type="match status" value="2"/>
</dbReference>
<dbReference type="SMART" id="SM00220">
    <property type="entry name" value="S_TKc"/>
    <property type="match status" value="1"/>
</dbReference>
<dbReference type="PROSITE" id="PS50011">
    <property type="entry name" value="PROTEIN_KINASE_DOM"/>
    <property type="match status" value="1"/>
</dbReference>
<evidence type="ECO:0000256" key="5">
    <source>
        <dbReference type="ARBA" id="ARBA00022777"/>
    </source>
</evidence>
<dbReference type="OrthoDB" id="5979581at2759"/>
<dbReference type="GO" id="GO:0050684">
    <property type="term" value="P:regulation of mRNA processing"/>
    <property type="evidence" value="ECO:0007669"/>
    <property type="project" value="TreeGrafter"/>
</dbReference>
<dbReference type="Proteomes" id="UP000015241">
    <property type="component" value="Unassembled WGS sequence"/>
</dbReference>
<feature type="binding site" evidence="9">
    <location>
        <position position="79"/>
    </location>
    <ligand>
        <name>ATP</name>
        <dbReference type="ChEBI" id="CHEBI:30616"/>
    </ligand>
</feature>
<dbReference type="InterPro" id="IPR017441">
    <property type="entry name" value="Protein_kinase_ATP_BS"/>
</dbReference>
<comment type="catalytic activity">
    <reaction evidence="8">
        <text>L-seryl-[protein] + ATP = O-phospho-L-seryl-[protein] + ADP + H(+)</text>
        <dbReference type="Rhea" id="RHEA:17989"/>
        <dbReference type="Rhea" id="RHEA-COMP:9863"/>
        <dbReference type="Rhea" id="RHEA-COMP:11604"/>
        <dbReference type="ChEBI" id="CHEBI:15378"/>
        <dbReference type="ChEBI" id="CHEBI:29999"/>
        <dbReference type="ChEBI" id="CHEBI:30616"/>
        <dbReference type="ChEBI" id="CHEBI:83421"/>
        <dbReference type="ChEBI" id="CHEBI:456216"/>
        <dbReference type="EC" id="2.7.11.1"/>
    </reaction>
</comment>
<sequence>MSSQPARLSLHWGTDDNVEDINRYVSGGYHPVRLGDALRSDVANYRILHKLGRGSFATVWLATPMEDAQLSLPRFVALKICVADADAQHELNIHRRLPPAQDRHVLRLLDEFSVHGPNGDHVVLVHDVLGSPADLTDLVQNQVRQLCKQIVQGVAFLHRHGITHGDIHAGNIGVCLPTLEGHSEDDILDYFGPPEISPILPRQPLPRPLDTLPPYLTPPIALAYYLKERDPSFVVSPLQIEIMDLGNATMVDEPPRPSCTPATVCAPEIMFERVTTKIDPPATFASDIWSLACTLYEIAFQARIFHFASPSNTLLVDMAKLCGEIPPEWAEYFDTSGLPKALDGTISRSAADKEWQRKVDHYARKWTEKDDIDGFVDLLRMMLKLDPGARPSAIEVLNHAWFVDR</sequence>
<name>S8EGN8_FOMSC</name>
<evidence type="ECO:0000256" key="8">
    <source>
        <dbReference type="ARBA" id="ARBA00048679"/>
    </source>
</evidence>
<feature type="domain" description="Protein kinase" evidence="10">
    <location>
        <begin position="45"/>
        <end position="402"/>
    </location>
</feature>
<gene>
    <name evidence="11" type="ORF">FOMPIDRAFT_1022938</name>
</gene>
<keyword evidence="5" id="KW-0418">Kinase</keyword>
<evidence type="ECO:0000313" key="11">
    <source>
        <dbReference type="EMBL" id="EPT02379.1"/>
    </source>
</evidence>
<evidence type="ECO:0000256" key="3">
    <source>
        <dbReference type="ARBA" id="ARBA00022679"/>
    </source>
</evidence>